<evidence type="ECO:0000313" key="2">
    <source>
        <dbReference type="Ensembl" id="ENSPSMP00000028318.1"/>
    </source>
</evidence>
<accession>A0A8C9ACD6</accession>
<proteinExistence type="predicted"/>
<name>A0A8C9ACD6_PROSS</name>
<dbReference type="Ensembl" id="ENSPSMT00000032716.1">
    <property type="protein sequence ID" value="ENSPSMP00000028318.1"/>
    <property type="gene ID" value="ENSPSMG00000019723.1"/>
</dbReference>
<dbReference type="AlphaFoldDB" id="A0A8C9ACD6"/>
<dbReference type="Proteomes" id="UP000694414">
    <property type="component" value="Unplaced"/>
</dbReference>
<evidence type="ECO:0000256" key="1">
    <source>
        <dbReference type="SAM" id="SignalP"/>
    </source>
</evidence>
<feature type="chain" id="PRO_5034641508" evidence="1">
    <location>
        <begin position="21"/>
        <end position="60"/>
    </location>
</feature>
<evidence type="ECO:0000313" key="3">
    <source>
        <dbReference type="Proteomes" id="UP000694414"/>
    </source>
</evidence>
<reference evidence="2" key="1">
    <citation type="submission" date="2025-08" db="UniProtKB">
        <authorList>
            <consortium name="Ensembl"/>
        </authorList>
    </citation>
    <scope>IDENTIFICATION</scope>
</reference>
<feature type="signal peptide" evidence="1">
    <location>
        <begin position="1"/>
        <end position="20"/>
    </location>
</feature>
<reference evidence="2" key="2">
    <citation type="submission" date="2025-09" db="UniProtKB">
        <authorList>
            <consortium name="Ensembl"/>
        </authorList>
    </citation>
    <scope>IDENTIFICATION</scope>
</reference>
<keyword evidence="3" id="KW-1185">Reference proteome</keyword>
<keyword evidence="1" id="KW-0732">Signal</keyword>
<sequence length="60" mass="6897">IPAGVSWLTHLKIFTASLLAVCTCPKIIPRNYQPDLTICYLKRMKLVTPWKDRLIKKDKG</sequence>
<organism evidence="2 3">
    <name type="scientific">Prolemur simus</name>
    <name type="common">Greater bamboo lemur</name>
    <name type="synonym">Hapalemur simus</name>
    <dbReference type="NCBI Taxonomy" id="1328070"/>
    <lineage>
        <taxon>Eukaryota</taxon>
        <taxon>Metazoa</taxon>
        <taxon>Chordata</taxon>
        <taxon>Craniata</taxon>
        <taxon>Vertebrata</taxon>
        <taxon>Euteleostomi</taxon>
        <taxon>Mammalia</taxon>
        <taxon>Eutheria</taxon>
        <taxon>Euarchontoglires</taxon>
        <taxon>Primates</taxon>
        <taxon>Strepsirrhini</taxon>
        <taxon>Lemuriformes</taxon>
        <taxon>Lemuridae</taxon>
        <taxon>Prolemur</taxon>
    </lineage>
</organism>
<protein>
    <submittedName>
        <fullName evidence="2">Uncharacterized protein</fullName>
    </submittedName>
</protein>